<sequence>MPDPNDSEPEGYAYFLDYDKDTGAANVFAAVTNRGLFGDNTERYTGAPDEVFLDDRPVGTAELEGFGAVFSRDNSGICWTGADLNCLGPRTPEAVARQIHPRLFERIELGR</sequence>
<evidence type="ECO:0000313" key="2">
    <source>
        <dbReference type="Proteomes" id="UP000008674"/>
    </source>
</evidence>
<dbReference type="EMBL" id="CP000159">
    <property type="protein sequence ID" value="ABC43993.1"/>
    <property type="molecule type" value="Genomic_DNA"/>
</dbReference>
<protein>
    <submittedName>
        <fullName evidence="1">Uncharacterized protein</fullName>
    </submittedName>
</protein>
<dbReference type="KEGG" id="sru:SRU_1093"/>
<evidence type="ECO:0000313" key="1">
    <source>
        <dbReference type="EMBL" id="ABC43993.1"/>
    </source>
</evidence>
<dbReference type="HOGENOM" id="CLU_2156588_0_0_10"/>
<proteinExistence type="predicted"/>
<dbReference type="EnsemblBacteria" id="ABC43993">
    <property type="protein sequence ID" value="ABC43993"/>
    <property type="gene ID" value="SRU_1093"/>
</dbReference>
<reference evidence="1 2" key="1">
    <citation type="journal article" date="2005" name="Proc. Natl. Acad. Sci. U.S.A.">
        <title>The genome of Salinibacter ruber: convergence and gene exchange among hyperhalophilic bacteria and archaea.</title>
        <authorList>
            <person name="Mongodin E.F."/>
            <person name="Nelson K.E."/>
            <person name="Daugherty S."/>
            <person name="Deboy R.T."/>
            <person name="Wister J."/>
            <person name="Khouri H."/>
            <person name="Weidman J."/>
            <person name="Walsh D.A."/>
            <person name="Papke R.T."/>
            <person name="Sanchez Perez G."/>
            <person name="Sharma A.K."/>
            <person name="Nesbo C.L."/>
            <person name="MacLeod D."/>
            <person name="Bapteste E."/>
            <person name="Doolittle W.F."/>
            <person name="Charlebois R.L."/>
            <person name="Legault B."/>
            <person name="Rodriguez-Valera F."/>
        </authorList>
    </citation>
    <scope>NUCLEOTIDE SEQUENCE [LARGE SCALE GENOMIC DNA]</scope>
    <source>
        <strain evidence="2">DSM 13855 / CECT 5946 / M31</strain>
    </source>
</reference>
<dbReference type="AlphaFoldDB" id="Q2S3K9"/>
<name>Q2S3K9_SALRD</name>
<dbReference type="RefSeq" id="WP_011403850.1">
    <property type="nucleotide sequence ID" value="NC_007677.1"/>
</dbReference>
<accession>Q2S3K9</accession>
<gene>
    <name evidence="1" type="ordered locus">SRU_1093</name>
</gene>
<dbReference type="Proteomes" id="UP000008674">
    <property type="component" value="Chromosome"/>
</dbReference>
<organism evidence="1 2">
    <name type="scientific">Salinibacter ruber (strain DSM 13855 / M31)</name>
    <dbReference type="NCBI Taxonomy" id="309807"/>
    <lineage>
        <taxon>Bacteria</taxon>
        <taxon>Pseudomonadati</taxon>
        <taxon>Rhodothermota</taxon>
        <taxon>Rhodothermia</taxon>
        <taxon>Rhodothermales</taxon>
        <taxon>Salinibacteraceae</taxon>
        <taxon>Salinibacter</taxon>
    </lineage>
</organism>
<keyword evidence="2" id="KW-1185">Reference proteome</keyword>